<protein>
    <submittedName>
        <fullName evidence="3">Uncharacterized protein</fullName>
    </submittedName>
</protein>
<evidence type="ECO:0000313" key="3">
    <source>
        <dbReference type="EMBL" id="GBM02829.1"/>
    </source>
</evidence>
<name>A0A4Y2CF32_ARAVE</name>
<keyword evidence="4" id="KW-1185">Reference proteome</keyword>
<keyword evidence="2" id="KW-1133">Transmembrane helix</keyword>
<gene>
    <name evidence="3" type="ORF">AVEN_52011_1</name>
</gene>
<dbReference type="Proteomes" id="UP000499080">
    <property type="component" value="Unassembled WGS sequence"/>
</dbReference>
<keyword evidence="2" id="KW-0812">Transmembrane</keyword>
<comment type="caution">
    <text evidence="3">The sequence shown here is derived from an EMBL/GenBank/DDBJ whole genome shotgun (WGS) entry which is preliminary data.</text>
</comment>
<evidence type="ECO:0000313" key="4">
    <source>
        <dbReference type="Proteomes" id="UP000499080"/>
    </source>
</evidence>
<sequence>MHIWTPARKHLHHTSRRTSGPSGSDEKHSRLHGKSSVKSRLEHATLQDIGIKLVLTATSCSPVILIAFGYVCNLKNKLANWRLWRLRHSAKVLFCDISRKSRVADDH</sequence>
<keyword evidence="2" id="KW-0472">Membrane</keyword>
<feature type="region of interest" description="Disordered" evidence="1">
    <location>
        <begin position="1"/>
        <end position="38"/>
    </location>
</feature>
<accession>A0A4Y2CF32</accession>
<organism evidence="3 4">
    <name type="scientific">Araneus ventricosus</name>
    <name type="common">Orbweaver spider</name>
    <name type="synonym">Epeira ventricosa</name>
    <dbReference type="NCBI Taxonomy" id="182803"/>
    <lineage>
        <taxon>Eukaryota</taxon>
        <taxon>Metazoa</taxon>
        <taxon>Ecdysozoa</taxon>
        <taxon>Arthropoda</taxon>
        <taxon>Chelicerata</taxon>
        <taxon>Arachnida</taxon>
        <taxon>Araneae</taxon>
        <taxon>Araneomorphae</taxon>
        <taxon>Entelegynae</taxon>
        <taxon>Araneoidea</taxon>
        <taxon>Araneidae</taxon>
        <taxon>Araneus</taxon>
    </lineage>
</organism>
<proteinExistence type="predicted"/>
<evidence type="ECO:0000256" key="1">
    <source>
        <dbReference type="SAM" id="MobiDB-lite"/>
    </source>
</evidence>
<reference evidence="3 4" key="1">
    <citation type="journal article" date="2019" name="Sci. Rep.">
        <title>Orb-weaving spider Araneus ventricosus genome elucidates the spidroin gene catalogue.</title>
        <authorList>
            <person name="Kono N."/>
            <person name="Nakamura H."/>
            <person name="Ohtoshi R."/>
            <person name="Moran D.A.P."/>
            <person name="Shinohara A."/>
            <person name="Yoshida Y."/>
            <person name="Fujiwara M."/>
            <person name="Mori M."/>
            <person name="Tomita M."/>
            <person name="Arakawa K."/>
        </authorList>
    </citation>
    <scope>NUCLEOTIDE SEQUENCE [LARGE SCALE GENOMIC DNA]</scope>
</reference>
<evidence type="ECO:0000256" key="2">
    <source>
        <dbReference type="SAM" id="Phobius"/>
    </source>
</evidence>
<feature type="compositionally biased region" description="Basic residues" evidence="1">
    <location>
        <begin position="7"/>
        <end position="16"/>
    </location>
</feature>
<feature type="transmembrane region" description="Helical" evidence="2">
    <location>
        <begin position="49"/>
        <end position="72"/>
    </location>
</feature>
<dbReference type="AlphaFoldDB" id="A0A4Y2CF32"/>
<dbReference type="EMBL" id="BGPR01000184">
    <property type="protein sequence ID" value="GBM02829.1"/>
    <property type="molecule type" value="Genomic_DNA"/>
</dbReference>